<organism evidence="2 3">
    <name type="scientific">Vavraia culicis (isolate floridensis)</name>
    <name type="common">Microsporidian parasite</name>
    <dbReference type="NCBI Taxonomy" id="948595"/>
    <lineage>
        <taxon>Eukaryota</taxon>
        <taxon>Fungi</taxon>
        <taxon>Fungi incertae sedis</taxon>
        <taxon>Microsporidia</taxon>
        <taxon>Pleistophoridae</taxon>
        <taxon>Vavraia</taxon>
    </lineage>
</organism>
<dbReference type="OrthoDB" id="10384827at2759"/>
<dbReference type="VEuPathDB" id="MicrosporidiaDB:VCUG_02455"/>
<evidence type="ECO:0000256" key="1">
    <source>
        <dbReference type="SAM" id="MobiDB-lite"/>
    </source>
</evidence>
<keyword evidence="3" id="KW-1185">Reference proteome</keyword>
<dbReference type="GeneID" id="19880317"/>
<dbReference type="EMBL" id="GL877467">
    <property type="protein sequence ID" value="ELA46064.1"/>
    <property type="molecule type" value="Genomic_DNA"/>
</dbReference>
<dbReference type="RefSeq" id="XP_008075463.1">
    <property type="nucleotide sequence ID" value="XM_008077272.1"/>
</dbReference>
<dbReference type="InterPro" id="IPR031533">
    <property type="entry name" value="DUF5093"/>
</dbReference>
<dbReference type="OMA" id="IAYESKE"/>
<dbReference type="AlphaFoldDB" id="L2GR15"/>
<reference evidence="3" key="1">
    <citation type="submission" date="2011-03" db="EMBL/GenBank/DDBJ databases">
        <title>The genome sequence of Vavraia culicis strain floridensis.</title>
        <authorList>
            <consortium name="The Broad Institute Genome Sequencing Platform"/>
            <person name="Cuomo C."/>
            <person name="Becnel J."/>
            <person name="Sanscrainte N."/>
            <person name="Young S.K."/>
            <person name="Zeng Q."/>
            <person name="Gargeya S."/>
            <person name="Fitzgerald M."/>
            <person name="Haas B."/>
            <person name="Abouelleil A."/>
            <person name="Alvarado L."/>
            <person name="Arachchi H.M."/>
            <person name="Berlin A."/>
            <person name="Chapman S.B."/>
            <person name="Gearin G."/>
            <person name="Goldberg J."/>
            <person name="Griggs A."/>
            <person name="Gujja S."/>
            <person name="Hansen M."/>
            <person name="Heiman D."/>
            <person name="Howarth C."/>
            <person name="Larimer J."/>
            <person name="Lui A."/>
            <person name="MacDonald P.J.P."/>
            <person name="McCowen C."/>
            <person name="Montmayeur A."/>
            <person name="Murphy C."/>
            <person name="Neiman D."/>
            <person name="Pearson M."/>
            <person name="Priest M."/>
            <person name="Roberts A."/>
            <person name="Saif S."/>
            <person name="Shea T."/>
            <person name="Sisk P."/>
            <person name="Stolte C."/>
            <person name="Sykes S."/>
            <person name="Wortman J."/>
            <person name="Nusbaum C."/>
            <person name="Birren B."/>
        </authorList>
    </citation>
    <scope>NUCLEOTIDE SEQUENCE [LARGE SCALE GENOMIC DNA]</scope>
    <source>
        <strain evidence="3">floridensis</strain>
    </source>
</reference>
<proteinExistence type="predicted"/>
<name>L2GR15_VAVCU</name>
<feature type="compositionally biased region" description="Basic and acidic residues" evidence="1">
    <location>
        <begin position="125"/>
        <end position="135"/>
    </location>
</feature>
<dbReference type="Proteomes" id="UP000011081">
    <property type="component" value="Unassembled WGS sequence"/>
</dbReference>
<protein>
    <submittedName>
        <fullName evidence="2">Uncharacterized protein</fullName>
    </submittedName>
</protein>
<dbReference type="InParanoid" id="L2GR15"/>
<gene>
    <name evidence="2" type="ORF">VCUG_02455</name>
</gene>
<dbReference type="HOGENOM" id="CLU_1887213_0_0_1"/>
<feature type="region of interest" description="Disordered" evidence="1">
    <location>
        <begin position="114"/>
        <end position="135"/>
    </location>
</feature>
<dbReference type="Pfam" id="PF17011">
    <property type="entry name" value="DUF5093"/>
    <property type="match status" value="1"/>
</dbReference>
<evidence type="ECO:0000313" key="3">
    <source>
        <dbReference type="Proteomes" id="UP000011081"/>
    </source>
</evidence>
<evidence type="ECO:0000313" key="2">
    <source>
        <dbReference type="EMBL" id="ELA46064.1"/>
    </source>
</evidence>
<accession>L2GR15</accession>
<sequence length="135" mass="16007">MTATHVRRINLIFPFDVPGVANKVALSVTTHIKGEIVSFALPFRLLFLTKPPNNSHPYSIKVKKNGDMFVYVLKFESIDLKRFLEKWELHVLKEVAEEYEEIMKEMDEKMEEYEQREKTGKKRKIVDDDGWVRYE</sequence>